<protein>
    <recommendedName>
        <fullName evidence="2">Helicase XPB/Ssl2 N-terminal domain-containing protein</fullName>
    </recommendedName>
</protein>
<dbReference type="InterPro" id="IPR032830">
    <property type="entry name" value="XPB/Ssl2_N"/>
</dbReference>
<dbReference type="EMBL" id="LSTQ01000020">
    <property type="protein sequence ID" value="OAH27453.1"/>
    <property type="molecule type" value="Genomic_DNA"/>
</dbReference>
<sequence>MSAEQKPQVHRKAQHRDQVQEFRKWLATLSKDDLAVVLHHRRDTAVPIPPDINSLSTRMLLPGSIALALATCTAAELAIIEALSQRGAELSPVSREEITPLLPFAPEEALSALRTKALIFNPNGDDSLALLPRIMQALPTNLMLLNQPDITVEEIRALSARKREILTLIARAGGSMVTVGAQAKIADSKDFKELLSQGIIVESSEHTVTIPRTIRQAMQGQSPTIIPLQPPVALPSFNTQPARLEEEETKADQSGTAAGLEVVYTMDRVIESLARKPQALLKNKSLGIRQVTTLAQEINKDEKETKALLALGLAARLLGRGEPEGLEGNFLAPTMQAMQWMDSPLDERWQVLLHGWEQMDSAYWNSQRGIDAEVDNPRLPEMRKLVVETFTASSAALSDASFWPLFAYLHPLATLHSKKDTISHLLQEVRWIGAVAHGRATAVVRESFDETQRLCPEPIEQFIIQADHTAMAPGPLTPAVQKLLSSFATLESPGLASVYRFDHGSIRRGLDSSLTAAEMKDFLQKHTWGDVPQAINVLIDDVARSHGTLRSSAVSCYVRSDDSALLTQAVASVPELRSIAPTVAVSALPLAQILEALRHAGFSPAAEDESGISIDVRPEPAVVPAAKSAKSSKVGKSGLSTPQTGREIASDENVERAVAHLISATQPAGEQPSEATTPVDAVDFTAVLRTAARGSHPVKITYANKHGEPTTVGATPLRVDGGQVDALVGTNTVRFPLHRISAVVMD</sequence>
<gene>
    <name evidence="3" type="ORF">AYJ05_12580</name>
</gene>
<keyword evidence="4" id="KW-1185">Reference proteome</keyword>
<reference evidence="4" key="1">
    <citation type="submission" date="2016-02" db="EMBL/GenBank/DDBJ databases">
        <authorList>
            <person name="Kaur G."/>
            <person name="Nair G.R."/>
            <person name="Mayilraj S."/>
        </authorList>
    </citation>
    <scope>NUCLEOTIDE SEQUENCE [LARGE SCALE GENOMIC DNA]</scope>
    <source>
        <strain evidence="4">GA-15</strain>
    </source>
</reference>
<dbReference type="Pfam" id="PF13625">
    <property type="entry name" value="Helicase_C_3"/>
    <property type="match status" value="1"/>
</dbReference>
<organism evidence="3 4">
    <name type="scientific">Corynebacterium stationis</name>
    <dbReference type="NCBI Taxonomy" id="1705"/>
    <lineage>
        <taxon>Bacteria</taxon>
        <taxon>Bacillati</taxon>
        <taxon>Actinomycetota</taxon>
        <taxon>Actinomycetes</taxon>
        <taxon>Mycobacteriales</taxon>
        <taxon>Corynebacteriaceae</taxon>
        <taxon>Corynebacterium</taxon>
    </lineage>
</organism>
<evidence type="ECO:0000313" key="3">
    <source>
        <dbReference type="EMBL" id="OAH27453.1"/>
    </source>
</evidence>
<feature type="region of interest" description="Disordered" evidence="1">
    <location>
        <begin position="625"/>
        <end position="647"/>
    </location>
</feature>
<dbReference type="Proteomes" id="UP000076947">
    <property type="component" value="Unassembled WGS sequence"/>
</dbReference>
<evidence type="ECO:0000313" key="4">
    <source>
        <dbReference type="Proteomes" id="UP000076947"/>
    </source>
</evidence>
<dbReference type="STRING" id="1705.CA21670_08975"/>
<dbReference type="AlphaFoldDB" id="A0A177IF63"/>
<name>A0A177IF63_9CORY</name>
<comment type="caution">
    <text evidence="3">The sequence shown here is derived from an EMBL/GenBank/DDBJ whole genome shotgun (WGS) entry which is preliminary data.</text>
</comment>
<feature type="compositionally biased region" description="Low complexity" evidence="1">
    <location>
        <begin position="625"/>
        <end position="638"/>
    </location>
</feature>
<dbReference type="OrthoDB" id="3415124at2"/>
<feature type="domain" description="Helicase XPB/Ssl2 N-terminal" evidence="2">
    <location>
        <begin position="462"/>
        <end position="572"/>
    </location>
</feature>
<dbReference type="RefSeq" id="WP_082869470.1">
    <property type="nucleotide sequence ID" value="NZ_LSTQ01000020.1"/>
</dbReference>
<evidence type="ECO:0000256" key="1">
    <source>
        <dbReference type="SAM" id="MobiDB-lite"/>
    </source>
</evidence>
<accession>A0A177IF63</accession>
<proteinExistence type="predicted"/>
<evidence type="ECO:0000259" key="2">
    <source>
        <dbReference type="Pfam" id="PF13625"/>
    </source>
</evidence>